<dbReference type="AlphaFoldDB" id="A0A7S3L2K4"/>
<accession>A0A7S3L2K4</accession>
<name>A0A7S3L2K4_9STRA</name>
<organism evidence="1">
    <name type="scientific">Amphora coffeiformis</name>
    <dbReference type="NCBI Taxonomy" id="265554"/>
    <lineage>
        <taxon>Eukaryota</taxon>
        <taxon>Sar</taxon>
        <taxon>Stramenopiles</taxon>
        <taxon>Ochrophyta</taxon>
        <taxon>Bacillariophyta</taxon>
        <taxon>Bacillariophyceae</taxon>
        <taxon>Bacillariophycidae</taxon>
        <taxon>Thalassiophysales</taxon>
        <taxon>Catenulaceae</taxon>
        <taxon>Amphora</taxon>
    </lineage>
</organism>
<protein>
    <submittedName>
        <fullName evidence="1">Uncharacterized protein</fullName>
    </submittedName>
</protein>
<sequence length="182" mass="20653">MKLRLSVLCYWKGTKKDGSIHFSCDVVRGEFTAEPKVDQDSSDKKAVKAAQKIHQKMIKRLMRDDYISKLVKGHRQNLIEATIMVKSTGELEERVYCDENTAEGIRRGIFTTAENSLDVFDWVVSLPFLPSCAHVGVISLTTPLADRVKLRCLEEATYDACEQQDEEEIVDDLHISKKSKTT</sequence>
<gene>
    <name evidence="1" type="ORF">ACOF00016_LOCUS2770</name>
</gene>
<proteinExistence type="predicted"/>
<reference evidence="1" key="1">
    <citation type="submission" date="2021-01" db="EMBL/GenBank/DDBJ databases">
        <authorList>
            <person name="Corre E."/>
            <person name="Pelletier E."/>
            <person name="Niang G."/>
            <person name="Scheremetjew M."/>
            <person name="Finn R."/>
            <person name="Kale V."/>
            <person name="Holt S."/>
            <person name="Cochrane G."/>
            <person name="Meng A."/>
            <person name="Brown T."/>
            <person name="Cohen L."/>
        </authorList>
    </citation>
    <scope>NUCLEOTIDE SEQUENCE</scope>
    <source>
        <strain evidence="1">CCMP127</strain>
    </source>
</reference>
<dbReference type="EMBL" id="HBIM01003190">
    <property type="protein sequence ID" value="CAE0404665.1"/>
    <property type="molecule type" value="Transcribed_RNA"/>
</dbReference>
<evidence type="ECO:0000313" key="1">
    <source>
        <dbReference type="EMBL" id="CAE0404665.1"/>
    </source>
</evidence>